<evidence type="ECO:0000313" key="1">
    <source>
        <dbReference type="EMBL" id="SCU75530.1"/>
    </source>
</evidence>
<evidence type="ECO:0008006" key="2">
    <source>
        <dbReference type="Google" id="ProtNLM"/>
    </source>
</evidence>
<organism evidence="1">
    <name type="scientific">Cupriavidus necator</name>
    <name type="common">Alcaligenes eutrophus</name>
    <name type="synonym">Ralstonia eutropha</name>
    <dbReference type="NCBI Taxonomy" id="106590"/>
    <lineage>
        <taxon>Bacteria</taxon>
        <taxon>Pseudomonadati</taxon>
        <taxon>Pseudomonadota</taxon>
        <taxon>Betaproteobacteria</taxon>
        <taxon>Burkholderiales</taxon>
        <taxon>Burkholderiaceae</taxon>
        <taxon>Cupriavidus</taxon>
    </lineage>
</organism>
<protein>
    <recommendedName>
        <fullName evidence="2">P22 coat-protein 5 family protein</fullName>
    </recommendedName>
</protein>
<proteinExistence type="predicted"/>
<dbReference type="AlphaFoldDB" id="A0A1K0J8X1"/>
<sequence>MKQILSKVRVLALATVAFIAAVYPMATVAAVAARLYQLIEDSVLRPVQRGMVAGANTLTSLVPDLYEALDVVSREMVGFIPSVTLDPSAERAALNQSIRIPITPAAAASNVTPGQLPPDDGDQNIGNTPFVISKSRTVPFRWTGEEQKGVNSGPGYNTIRRDQIAQAYRTLVNEVEVDLGNLFALSSRATGTAGTTPFATNLSDTAQLRKILSDNGAPLSDLQCVIDTTAGANIRTLAQLTKANEAGTKELREQGILLDLHGFKMRESAGVASPTAGTVTGAVTASGAKGATAVTVTTPAGGATAIVAGDVITFAGDSNKYVAAAALTLGASASGTLTLADPGLRTTLSSAAVTMVASGPRNMGFSRSAIVLATRAPALPEEGDMADDRMMITDPRSGIAFEVAMYKQYRRVRYEVSLAWGQQNIKPRHTALLLG</sequence>
<gene>
    <name evidence="1" type="ORF">CNECB9_2370104</name>
</gene>
<name>A0A1K0J8X1_CUPNE</name>
<reference evidence="1" key="1">
    <citation type="submission" date="2016-09" db="EMBL/GenBank/DDBJ databases">
        <authorList>
            <person name="Capua I."/>
            <person name="De Benedictis P."/>
            <person name="Joannis T."/>
            <person name="Lombin L.H."/>
            <person name="Cattoli G."/>
        </authorList>
    </citation>
    <scope>NUCLEOTIDE SEQUENCE</scope>
    <source>
        <strain evidence="1">B9</strain>
    </source>
</reference>
<dbReference type="EMBL" id="FMSH01000154">
    <property type="protein sequence ID" value="SCU75530.1"/>
    <property type="molecule type" value="Genomic_DNA"/>
</dbReference>
<accession>A0A1K0J8X1</accession>
<dbReference type="RefSeq" id="WP_340524086.1">
    <property type="nucleotide sequence ID" value="NZ_FMSH01000154.1"/>
</dbReference>